<evidence type="ECO:0000259" key="16">
    <source>
        <dbReference type="PROSITE" id="PS50109"/>
    </source>
</evidence>
<comment type="caution">
    <text evidence="18">The sequence shown here is derived from an EMBL/GenBank/DDBJ whole genome shotgun (WGS) entry which is preliminary data.</text>
</comment>
<keyword evidence="12 15" id="KW-1133">Transmembrane helix</keyword>
<evidence type="ECO:0000256" key="8">
    <source>
        <dbReference type="ARBA" id="ARBA00022692"/>
    </source>
</evidence>
<evidence type="ECO:0000313" key="18">
    <source>
        <dbReference type="EMBL" id="GAA4095760.1"/>
    </source>
</evidence>
<dbReference type="InterPro" id="IPR003660">
    <property type="entry name" value="HAMP_dom"/>
</dbReference>
<evidence type="ECO:0000256" key="11">
    <source>
        <dbReference type="ARBA" id="ARBA00022840"/>
    </source>
</evidence>
<keyword evidence="9" id="KW-0547">Nucleotide-binding</keyword>
<keyword evidence="19" id="KW-1185">Reference proteome</keyword>
<keyword evidence="13" id="KW-0902">Two-component regulatory system</keyword>
<dbReference type="InterPro" id="IPR050980">
    <property type="entry name" value="2C_sensor_his_kinase"/>
</dbReference>
<dbReference type="PROSITE" id="PS50109">
    <property type="entry name" value="HIS_KIN"/>
    <property type="match status" value="1"/>
</dbReference>
<dbReference type="GO" id="GO:0005524">
    <property type="term" value="F:ATP binding"/>
    <property type="evidence" value="ECO:0007669"/>
    <property type="project" value="UniProtKB-KW"/>
</dbReference>
<evidence type="ECO:0000256" key="7">
    <source>
        <dbReference type="ARBA" id="ARBA00022679"/>
    </source>
</evidence>
<sequence length="454" mass="50633">MKGVIPDTLKARALLLLTLVFVVSHMISIMIYKENRYASVVLTEATDFGQRIMGIVDLAYRFPANQRNDILSAAQTQFLTTYPDIVPIKAVACQQDGASSEISRRIFQPFETRPSYQVDVCVRRFGGVWPLLGQEQKKRVDILVNIHFPDDETASFHAELPEANSLFSDRVIIYLVVVTALALLLAWHLILKLIAPINRLAGAAEKIGVNLDVESLEEVGPRETRVALRAFNEMQVRLQRQLHGQTEMFAAISHDLKSAVTRLQLRCDLLHDEKEREGLQRVVKDMRFMIASIIDFVRGDSTEEPIRRISLGDLLASLCEDLIEESVPIEYHVDQTVHLYCRPMSLRRAIQNLIDNACKHAGSAYVEMQVQAAGVFINIDDQGPGVPESRLEDVLRPFVTVDASRTSTSSGMGLGLAIAHKIILSHGGTLRLTNKPGGGLRAQLYCPFGNPLRS</sequence>
<evidence type="ECO:0000313" key="19">
    <source>
        <dbReference type="Proteomes" id="UP001500392"/>
    </source>
</evidence>
<dbReference type="Pfam" id="PF02518">
    <property type="entry name" value="HATPase_c"/>
    <property type="match status" value="1"/>
</dbReference>
<dbReference type="Pfam" id="PF00672">
    <property type="entry name" value="HAMP"/>
    <property type="match status" value="1"/>
</dbReference>
<dbReference type="SMART" id="SM00388">
    <property type="entry name" value="HisKA"/>
    <property type="match status" value="1"/>
</dbReference>
<evidence type="ECO:0000256" key="6">
    <source>
        <dbReference type="ARBA" id="ARBA00022553"/>
    </source>
</evidence>
<gene>
    <name evidence="18" type="ORF">GCM10022414_20020</name>
</gene>
<keyword evidence="5" id="KW-0997">Cell inner membrane</keyword>
<dbReference type="Gene3D" id="1.10.287.130">
    <property type="match status" value="1"/>
</dbReference>
<reference evidence="19" key="1">
    <citation type="journal article" date="2019" name="Int. J. Syst. Evol. Microbiol.">
        <title>The Global Catalogue of Microorganisms (GCM) 10K type strain sequencing project: providing services to taxonomists for standard genome sequencing and annotation.</title>
        <authorList>
            <consortium name="The Broad Institute Genomics Platform"/>
            <consortium name="The Broad Institute Genome Sequencing Center for Infectious Disease"/>
            <person name="Wu L."/>
            <person name="Ma J."/>
        </authorList>
    </citation>
    <scope>NUCLEOTIDE SEQUENCE [LARGE SCALE GENOMIC DNA]</scope>
    <source>
        <strain evidence="19">JCM 17304</strain>
    </source>
</reference>
<dbReference type="Proteomes" id="UP001500392">
    <property type="component" value="Unassembled WGS sequence"/>
</dbReference>
<keyword evidence="14 15" id="KW-0472">Membrane</keyword>
<evidence type="ECO:0000259" key="17">
    <source>
        <dbReference type="PROSITE" id="PS50885"/>
    </source>
</evidence>
<evidence type="ECO:0000256" key="14">
    <source>
        <dbReference type="ARBA" id="ARBA00023136"/>
    </source>
</evidence>
<dbReference type="InterPro" id="IPR005467">
    <property type="entry name" value="His_kinase_dom"/>
</dbReference>
<keyword evidence="11 18" id="KW-0067">ATP-binding</keyword>
<dbReference type="InterPro" id="IPR004358">
    <property type="entry name" value="Sig_transdc_His_kin-like_C"/>
</dbReference>
<dbReference type="PANTHER" id="PTHR44936:SF5">
    <property type="entry name" value="SENSOR HISTIDINE KINASE ENVZ"/>
    <property type="match status" value="1"/>
</dbReference>
<keyword evidence="8 15" id="KW-0812">Transmembrane</keyword>
<dbReference type="PRINTS" id="PR00344">
    <property type="entry name" value="BCTRLSENSOR"/>
</dbReference>
<accession>A0ABP7WSI2</accession>
<evidence type="ECO:0000256" key="2">
    <source>
        <dbReference type="ARBA" id="ARBA00004429"/>
    </source>
</evidence>
<dbReference type="PANTHER" id="PTHR44936">
    <property type="entry name" value="SENSOR PROTEIN CREC"/>
    <property type="match status" value="1"/>
</dbReference>
<dbReference type="SUPFAM" id="SSF47384">
    <property type="entry name" value="Homodimeric domain of signal transducing histidine kinase"/>
    <property type="match status" value="1"/>
</dbReference>
<dbReference type="CDD" id="cd06225">
    <property type="entry name" value="HAMP"/>
    <property type="match status" value="1"/>
</dbReference>
<dbReference type="EMBL" id="BAABDM010000003">
    <property type="protein sequence ID" value="GAA4095760.1"/>
    <property type="molecule type" value="Genomic_DNA"/>
</dbReference>
<evidence type="ECO:0000256" key="13">
    <source>
        <dbReference type="ARBA" id="ARBA00023012"/>
    </source>
</evidence>
<dbReference type="InterPro" id="IPR003661">
    <property type="entry name" value="HisK_dim/P_dom"/>
</dbReference>
<proteinExistence type="predicted"/>
<dbReference type="SMART" id="SM00387">
    <property type="entry name" value="HATPase_c"/>
    <property type="match status" value="1"/>
</dbReference>
<feature type="domain" description="Histidine kinase" evidence="16">
    <location>
        <begin position="251"/>
        <end position="450"/>
    </location>
</feature>
<protein>
    <recommendedName>
        <fullName evidence="3">histidine kinase</fullName>
        <ecNumber evidence="3">2.7.13.3</ecNumber>
    </recommendedName>
</protein>
<feature type="transmembrane region" description="Helical" evidence="15">
    <location>
        <begin position="12"/>
        <end position="32"/>
    </location>
</feature>
<keyword evidence="10" id="KW-0418">Kinase</keyword>
<dbReference type="SUPFAM" id="SSF55874">
    <property type="entry name" value="ATPase domain of HSP90 chaperone/DNA topoisomerase II/histidine kinase"/>
    <property type="match status" value="1"/>
</dbReference>
<evidence type="ECO:0000256" key="15">
    <source>
        <dbReference type="SAM" id="Phobius"/>
    </source>
</evidence>
<comment type="subcellular location">
    <subcellularLocation>
        <location evidence="2">Cell inner membrane</location>
        <topology evidence="2">Multi-pass membrane protein</topology>
    </subcellularLocation>
</comment>
<organism evidence="18 19">
    <name type="scientific">Zhongshania borealis</name>
    <dbReference type="NCBI Taxonomy" id="889488"/>
    <lineage>
        <taxon>Bacteria</taxon>
        <taxon>Pseudomonadati</taxon>
        <taxon>Pseudomonadota</taxon>
        <taxon>Gammaproteobacteria</taxon>
        <taxon>Cellvibrionales</taxon>
        <taxon>Spongiibacteraceae</taxon>
        <taxon>Zhongshania</taxon>
    </lineage>
</organism>
<dbReference type="EC" id="2.7.13.3" evidence="3"/>
<feature type="transmembrane region" description="Helical" evidence="15">
    <location>
        <begin position="171"/>
        <end position="191"/>
    </location>
</feature>
<keyword evidence="7" id="KW-0808">Transferase</keyword>
<evidence type="ECO:0000256" key="1">
    <source>
        <dbReference type="ARBA" id="ARBA00000085"/>
    </source>
</evidence>
<dbReference type="InterPro" id="IPR036097">
    <property type="entry name" value="HisK_dim/P_sf"/>
</dbReference>
<comment type="catalytic activity">
    <reaction evidence="1">
        <text>ATP + protein L-histidine = ADP + protein N-phospho-L-histidine.</text>
        <dbReference type="EC" id="2.7.13.3"/>
    </reaction>
</comment>
<keyword evidence="4" id="KW-1003">Cell membrane</keyword>
<evidence type="ECO:0000256" key="3">
    <source>
        <dbReference type="ARBA" id="ARBA00012438"/>
    </source>
</evidence>
<dbReference type="InterPro" id="IPR036890">
    <property type="entry name" value="HATPase_C_sf"/>
</dbReference>
<evidence type="ECO:0000256" key="9">
    <source>
        <dbReference type="ARBA" id="ARBA00022741"/>
    </source>
</evidence>
<dbReference type="PROSITE" id="PS50885">
    <property type="entry name" value="HAMP"/>
    <property type="match status" value="1"/>
</dbReference>
<dbReference type="InterPro" id="IPR003594">
    <property type="entry name" value="HATPase_dom"/>
</dbReference>
<evidence type="ECO:0000256" key="4">
    <source>
        <dbReference type="ARBA" id="ARBA00022475"/>
    </source>
</evidence>
<evidence type="ECO:0000256" key="10">
    <source>
        <dbReference type="ARBA" id="ARBA00022777"/>
    </source>
</evidence>
<keyword evidence="6" id="KW-0597">Phosphoprotein</keyword>
<evidence type="ECO:0000256" key="12">
    <source>
        <dbReference type="ARBA" id="ARBA00022989"/>
    </source>
</evidence>
<evidence type="ECO:0000256" key="5">
    <source>
        <dbReference type="ARBA" id="ARBA00022519"/>
    </source>
</evidence>
<dbReference type="Gene3D" id="3.30.565.10">
    <property type="entry name" value="Histidine kinase-like ATPase, C-terminal domain"/>
    <property type="match status" value="1"/>
</dbReference>
<name>A0ABP7WSI2_9GAMM</name>
<feature type="domain" description="HAMP" evidence="17">
    <location>
        <begin position="191"/>
        <end position="243"/>
    </location>
</feature>